<sequence>PNFVTFCSLFSYILADNKMIRNRLFLPPIALLILAKINILLLLHRECQEIVRIQYKNLESPHGGETPFP</sequence>
<keyword evidence="1" id="KW-1133">Transmembrane helix</keyword>
<reference evidence="2 3" key="1">
    <citation type="journal article" date="2013" name="BMC Genomics">
        <title>The miniature genome of a carnivorous plant Genlisea aurea contains a low number of genes and short non-coding sequences.</title>
        <authorList>
            <person name="Leushkin E.V."/>
            <person name="Sutormin R.A."/>
            <person name="Nabieva E.R."/>
            <person name="Penin A.A."/>
            <person name="Kondrashov A.S."/>
            <person name="Logacheva M.D."/>
        </authorList>
    </citation>
    <scope>NUCLEOTIDE SEQUENCE [LARGE SCALE GENOMIC DNA]</scope>
</reference>
<feature type="non-terminal residue" evidence="2">
    <location>
        <position position="1"/>
    </location>
</feature>
<evidence type="ECO:0000313" key="2">
    <source>
        <dbReference type="EMBL" id="EPS73189.1"/>
    </source>
</evidence>
<accession>S8D086</accession>
<protein>
    <submittedName>
        <fullName evidence="2">Uncharacterized protein</fullName>
    </submittedName>
</protein>
<name>S8D086_9LAMI</name>
<proteinExistence type="predicted"/>
<organism evidence="2 3">
    <name type="scientific">Genlisea aurea</name>
    <dbReference type="NCBI Taxonomy" id="192259"/>
    <lineage>
        <taxon>Eukaryota</taxon>
        <taxon>Viridiplantae</taxon>
        <taxon>Streptophyta</taxon>
        <taxon>Embryophyta</taxon>
        <taxon>Tracheophyta</taxon>
        <taxon>Spermatophyta</taxon>
        <taxon>Magnoliopsida</taxon>
        <taxon>eudicotyledons</taxon>
        <taxon>Gunneridae</taxon>
        <taxon>Pentapetalae</taxon>
        <taxon>asterids</taxon>
        <taxon>lamiids</taxon>
        <taxon>Lamiales</taxon>
        <taxon>Lentibulariaceae</taxon>
        <taxon>Genlisea</taxon>
    </lineage>
</organism>
<comment type="caution">
    <text evidence="2">The sequence shown here is derived from an EMBL/GenBank/DDBJ whole genome shotgun (WGS) entry which is preliminary data.</text>
</comment>
<evidence type="ECO:0000256" key="1">
    <source>
        <dbReference type="SAM" id="Phobius"/>
    </source>
</evidence>
<keyword evidence="1" id="KW-0472">Membrane</keyword>
<evidence type="ECO:0000313" key="3">
    <source>
        <dbReference type="Proteomes" id="UP000015453"/>
    </source>
</evidence>
<keyword evidence="3" id="KW-1185">Reference proteome</keyword>
<feature type="transmembrane region" description="Helical" evidence="1">
    <location>
        <begin position="25"/>
        <end position="43"/>
    </location>
</feature>
<dbReference type="Proteomes" id="UP000015453">
    <property type="component" value="Unassembled WGS sequence"/>
</dbReference>
<keyword evidence="1" id="KW-0812">Transmembrane</keyword>
<gene>
    <name evidence="2" type="ORF">M569_01570</name>
</gene>
<dbReference type="AlphaFoldDB" id="S8D086"/>
<dbReference type="EMBL" id="AUSU01000526">
    <property type="protein sequence ID" value="EPS73189.1"/>
    <property type="molecule type" value="Genomic_DNA"/>
</dbReference>